<keyword evidence="3" id="KW-1185">Reference proteome</keyword>
<feature type="transmembrane region" description="Helical" evidence="1">
    <location>
        <begin position="246"/>
        <end position="263"/>
    </location>
</feature>
<organism evidence="2 3">
    <name type="scientific">Paramecium octaurelia</name>
    <dbReference type="NCBI Taxonomy" id="43137"/>
    <lineage>
        <taxon>Eukaryota</taxon>
        <taxon>Sar</taxon>
        <taxon>Alveolata</taxon>
        <taxon>Ciliophora</taxon>
        <taxon>Intramacronucleata</taxon>
        <taxon>Oligohymenophorea</taxon>
        <taxon>Peniculida</taxon>
        <taxon>Parameciidae</taxon>
        <taxon>Paramecium</taxon>
    </lineage>
</organism>
<evidence type="ECO:0000313" key="3">
    <source>
        <dbReference type="Proteomes" id="UP000683925"/>
    </source>
</evidence>
<feature type="transmembrane region" description="Helical" evidence="1">
    <location>
        <begin position="1471"/>
        <end position="1494"/>
    </location>
</feature>
<dbReference type="EMBL" id="CAJJDP010000040">
    <property type="protein sequence ID" value="CAD8161702.1"/>
    <property type="molecule type" value="Genomic_DNA"/>
</dbReference>
<evidence type="ECO:0000313" key="2">
    <source>
        <dbReference type="EMBL" id="CAD8161702.1"/>
    </source>
</evidence>
<protein>
    <recommendedName>
        <fullName evidence="4">Transmembrane protein</fullName>
    </recommendedName>
</protein>
<comment type="caution">
    <text evidence="2">The sequence shown here is derived from an EMBL/GenBank/DDBJ whole genome shotgun (WGS) entry which is preliminary data.</text>
</comment>
<feature type="transmembrane region" description="Helical" evidence="1">
    <location>
        <begin position="1441"/>
        <end position="1459"/>
    </location>
</feature>
<feature type="transmembrane region" description="Helical" evidence="1">
    <location>
        <begin position="275"/>
        <end position="295"/>
    </location>
</feature>
<dbReference type="InterPro" id="IPR052994">
    <property type="entry name" value="Tiny_macrocysts_regulators"/>
</dbReference>
<sequence>MPSTLKPWTRQILLMLSHFLTLEYNSSKLIHMLILFYQIIQPTSFIFYNAQPQQDQLNNSLTKITLITRLYVYITDSIVKQSIFWIMVFVQNIIILIAAITAFTNYYSNHTQSQIGQIIATVFSTFVYYVSITFYPIILEISLCYSSNLVEFIIATILMIETLSIMFIGELIFRRGLTLKSTSNLYINISTYSYIIKTFKISQILLFYYLDSQTMFPLTIQCILNILIQISYVTELCKMKVYAYQIYSKAALILSSISIVLSFEVLLTQTTISNNYWILVSLILIKILFICDNYMPNSIQNFEIHQLKYQFAQLELSNPETTSTKLRTYILCRSHYQTCDKRSYCICVSSKEYSKNHYQTVLKLIEIRLEQKFFGRVESSKDSLAIDYAQTLLKNQQLVKVQQHIIRCLSLNQSIYPQNRQRFSAITTLLLEFLKEQVLNQVLIQISENIESNIQHNKIITDSLKSFVLNESTDQQIIQQMKKIITAKIQFYNNFLEHQNQNYGSVQFAIQFIKQIKQFKDVLLSRYEQFPTISNQNLLKYFCLNILNDYIEAFNINKCKAFDDDKYNTFQGQIYHKIFGINPAYFITELTSDLDVLITKKSSQAVSILESLKINQSKAHQNNEINVFLPEYVITYHRQLVESFLNNGKNKYYQQQNLAFLKIQDKVMLPIQIMVSINHTTTDKFSFILFFYDSQEYRSYLAVDNQLEIINISSDIQDSLFFSETKQPQTSISKIIPNFQQIISSSQDIFLNQEIKLLKDYHNQQGFFFYNANIKIEKKFHNQFQCYMVELDNIRPISRKLREETSTVYRTSTSQFPCSTQKIMNINSEVDYSCEKMIPYSDTDNRINPEGSLCVIQQDPQIIFNTEMNAMGTQQLMDYYKIQNMFEPLSQNRMIHSSRFSQDDDLKKQMNKIVHEEEINEIGSTSSITAIKKSKYYKKFEIISVLMKSEKQSKKIIQMNKFIALYISIILIGLIIFIVMIENLEEFIFDIQILSVRYDVVEPYESFYVSRFSQVNYREQQAGGFINISQYNQLTAYPFATFELMFNHLRDSMYKVQQREEIDHLSANQNISIYFLENTYQGEIRNVTIRSLISILINYQYDFKIGLTTKAVVFESPFFYFTAKNYLTIKQTFDGLNQIVLDATLQRSALEQQKWLSVLLPFLIFSFLLSLVIISHYKDYISIMHKIFLYLMSLDSVIIDDEKQRLQKHLNIITNEIKKIKTYEFDIEAIDIELEQSHPSKTRHLNKKEQKNVYLYNNDLKNCVIITSCHFILQLTFFLSIFLIIQRYLEKYEKTAIVYQQISDLGVDIPTIYAQREVLYRRTLRYFFLSDQEIEGIYQVLFKAYDKVEEFSKQNLDFSSDQYLFDQNAVTFYKNVNEGNLCDYQTDQFKELSKTICPVVMNGNLQKGLSQILAYILQTIKSQQYETKNFTQLPTDTKLELEGATILGNVMSTIVYNLYLTLLDSCQLLMFYTRLPCIAFLTFQFICFIFYTFFGNKRHKQQFQSIKQTIFLFPRQTLIFDEFFYRNFKSIIKDEGISQ</sequence>
<accession>A0A8S1UDE6</accession>
<feature type="transmembrane region" description="Helical" evidence="1">
    <location>
        <begin position="118"/>
        <end position="138"/>
    </location>
</feature>
<keyword evidence="1" id="KW-0472">Membrane</keyword>
<gene>
    <name evidence="2" type="ORF">POCTA_138.1.T0400164</name>
</gene>
<feature type="transmembrane region" description="Helical" evidence="1">
    <location>
        <begin position="1264"/>
        <end position="1285"/>
    </location>
</feature>
<dbReference type="OMA" id="SIFWIMV"/>
<evidence type="ECO:0008006" key="4">
    <source>
        <dbReference type="Google" id="ProtNLM"/>
    </source>
</evidence>
<feature type="transmembrane region" description="Helical" evidence="1">
    <location>
        <begin position="150"/>
        <end position="173"/>
    </location>
</feature>
<feature type="transmembrane region" description="Helical" evidence="1">
    <location>
        <begin position="1155"/>
        <end position="1174"/>
    </location>
</feature>
<keyword evidence="1" id="KW-1133">Transmembrane helix</keyword>
<feature type="transmembrane region" description="Helical" evidence="1">
    <location>
        <begin position="962"/>
        <end position="981"/>
    </location>
</feature>
<dbReference type="PANTHER" id="PTHR31600">
    <property type="entry name" value="TINY MACROCYSTS PROTEIN B-RELATED"/>
    <property type="match status" value="1"/>
</dbReference>
<keyword evidence="1" id="KW-0812">Transmembrane</keyword>
<dbReference type="Proteomes" id="UP000683925">
    <property type="component" value="Unassembled WGS sequence"/>
</dbReference>
<dbReference type="OrthoDB" id="306122at2759"/>
<evidence type="ECO:0000256" key="1">
    <source>
        <dbReference type="SAM" id="Phobius"/>
    </source>
</evidence>
<name>A0A8S1UDE6_PAROT</name>
<proteinExistence type="predicted"/>
<feature type="transmembrane region" description="Helical" evidence="1">
    <location>
        <begin position="185"/>
        <end position="209"/>
    </location>
</feature>
<dbReference type="PANTHER" id="PTHR31600:SF2">
    <property type="entry name" value="GAMETE ENRICHED GENE 10 PROTEIN-RELATED"/>
    <property type="match status" value="1"/>
</dbReference>
<reference evidence="2" key="1">
    <citation type="submission" date="2021-01" db="EMBL/GenBank/DDBJ databases">
        <authorList>
            <consortium name="Genoscope - CEA"/>
            <person name="William W."/>
        </authorList>
    </citation>
    <scope>NUCLEOTIDE SEQUENCE</scope>
</reference>
<feature type="transmembrane region" description="Helical" evidence="1">
    <location>
        <begin position="83"/>
        <end position="106"/>
    </location>
</feature>
<feature type="transmembrane region" description="Helical" evidence="1">
    <location>
        <begin position="12"/>
        <end position="40"/>
    </location>
</feature>